<dbReference type="Pfam" id="PF00520">
    <property type="entry name" value="Ion_trans"/>
    <property type="match status" value="1"/>
</dbReference>
<dbReference type="InterPro" id="IPR005821">
    <property type="entry name" value="Ion_trans_dom"/>
</dbReference>
<evidence type="ECO:0000313" key="7">
    <source>
        <dbReference type="EnsemblProtists" id="PYU1_T007065"/>
    </source>
</evidence>
<feature type="domain" description="Ion transport" evidence="6">
    <location>
        <begin position="11"/>
        <end position="76"/>
    </location>
</feature>
<dbReference type="GO" id="GO:0005248">
    <property type="term" value="F:voltage-gated sodium channel activity"/>
    <property type="evidence" value="ECO:0007669"/>
    <property type="project" value="TreeGrafter"/>
</dbReference>
<evidence type="ECO:0000313" key="8">
    <source>
        <dbReference type="Proteomes" id="UP000019132"/>
    </source>
</evidence>
<dbReference type="EnsemblProtists" id="PYU1_T007065">
    <property type="protein sequence ID" value="PYU1_T007065"/>
    <property type="gene ID" value="PYU1_G007050"/>
</dbReference>
<dbReference type="eggNOG" id="KOG2301">
    <property type="taxonomic scope" value="Eukaryota"/>
</dbReference>
<dbReference type="PANTHER" id="PTHR10037:SF62">
    <property type="entry name" value="SODIUM CHANNEL PROTEIN 60E"/>
    <property type="match status" value="1"/>
</dbReference>
<keyword evidence="8" id="KW-1185">Reference proteome</keyword>
<sequence>MLTSVRLLGKSKTASFSGLRSVRLFALFKLARSWPSLQKLLSTMLSTLKEVGNFSVLFLLFMYIYALIGMQTFANQF</sequence>
<evidence type="ECO:0000256" key="1">
    <source>
        <dbReference type="ARBA" id="ARBA00004141"/>
    </source>
</evidence>
<evidence type="ECO:0000256" key="4">
    <source>
        <dbReference type="ARBA" id="ARBA00023136"/>
    </source>
</evidence>
<proteinExistence type="predicted"/>
<dbReference type="InParanoid" id="K3WQ23"/>
<evidence type="ECO:0000256" key="3">
    <source>
        <dbReference type="ARBA" id="ARBA00022989"/>
    </source>
</evidence>
<dbReference type="SUPFAM" id="SSF81324">
    <property type="entry name" value="Voltage-gated potassium channels"/>
    <property type="match status" value="1"/>
</dbReference>
<accession>K3WQ23</accession>
<keyword evidence="2 5" id="KW-0812">Transmembrane</keyword>
<evidence type="ECO:0000259" key="6">
    <source>
        <dbReference type="Pfam" id="PF00520"/>
    </source>
</evidence>
<organism evidence="7 8">
    <name type="scientific">Globisporangium ultimum (strain ATCC 200006 / CBS 805.95 / DAOM BR144)</name>
    <name type="common">Pythium ultimum</name>
    <dbReference type="NCBI Taxonomy" id="431595"/>
    <lineage>
        <taxon>Eukaryota</taxon>
        <taxon>Sar</taxon>
        <taxon>Stramenopiles</taxon>
        <taxon>Oomycota</taxon>
        <taxon>Peronosporomycetes</taxon>
        <taxon>Pythiales</taxon>
        <taxon>Pythiaceae</taxon>
        <taxon>Globisporangium</taxon>
    </lineage>
</organism>
<dbReference type="AlphaFoldDB" id="K3WQ23"/>
<dbReference type="Proteomes" id="UP000019132">
    <property type="component" value="Unassembled WGS sequence"/>
</dbReference>
<reference evidence="8" key="2">
    <citation type="submission" date="2010-04" db="EMBL/GenBank/DDBJ databases">
        <authorList>
            <person name="Buell R."/>
            <person name="Hamilton J."/>
            <person name="Hostetler J."/>
        </authorList>
    </citation>
    <scope>NUCLEOTIDE SEQUENCE [LARGE SCALE GENOMIC DNA]</scope>
    <source>
        <strain evidence="8">DAOM:BR144</strain>
    </source>
</reference>
<dbReference type="GO" id="GO:0001518">
    <property type="term" value="C:voltage-gated sodium channel complex"/>
    <property type="evidence" value="ECO:0007669"/>
    <property type="project" value="TreeGrafter"/>
</dbReference>
<keyword evidence="3 5" id="KW-1133">Transmembrane helix</keyword>
<reference evidence="8" key="1">
    <citation type="journal article" date="2010" name="Genome Biol.">
        <title>Genome sequence of the necrotrophic plant pathogen Pythium ultimum reveals original pathogenicity mechanisms and effector repertoire.</title>
        <authorList>
            <person name="Levesque C.A."/>
            <person name="Brouwer H."/>
            <person name="Cano L."/>
            <person name="Hamilton J.P."/>
            <person name="Holt C."/>
            <person name="Huitema E."/>
            <person name="Raffaele S."/>
            <person name="Robideau G.P."/>
            <person name="Thines M."/>
            <person name="Win J."/>
            <person name="Zerillo M.M."/>
            <person name="Beakes G.W."/>
            <person name="Boore J.L."/>
            <person name="Busam D."/>
            <person name="Dumas B."/>
            <person name="Ferriera S."/>
            <person name="Fuerstenberg S.I."/>
            <person name="Gachon C.M."/>
            <person name="Gaulin E."/>
            <person name="Govers F."/>
            <person name="Grenville-Briggs L."/>
            <person name="Horner N."/>
            <person name="Hostetler J."/>
            <person name="Jiang R.H."/>
            <person name="Johnson J."/>
            <person name="Krajaejun T."/>
            <person name="Lin H."/>
            <person name="Meijer H.J."/>
            <person name="Moore B."/>
            <person name="Morris P."/>
            <person name="Phuntmart V."/>
            <person name="Puiu D."/>
            <person name="Shetty J."/>
            <person name="Stajich J.E."/>
            <person name="Tripathy S."/>
            <person name="Wawra S."/>
            <person name="van West P."/>
            <person name="Whitty B.R."/>
            <person name="Coutinho P.M."/>
            <person name="Henrissat B."/>
            <person name="Martin F."/>
            <person name="Thomas P.D."/>
            <person name="Tyler B.M."/>
            <person name="De Vries R.P."/>
            <person name="Kamoun S."/>
            <person name="Yandell M."/>
            <person name="Tisserat N."/>
            <person name="Buell C.R."/>
        </authorList>
    </citation>
    <scope>NUCLEOTIDE SEQUENCE</scope>
    <source>
        <strain evidence="8">DAOM:BR144</strain>
    </source>
</reference>
<keyword evidence="4 5" id="KW-0472">Membrane</keyword>
<dbReference type="VEuPathDB" id="FungiDB:PYU1_G007050"/>
<dbReference type="InterPro" id="IPR043203">
    <property type="entry name" value="VGCC_Ca_Na"/>
</dbReference>
<name>K3WQ23_GLOUD</name>
<evidence type="ECO:0000256" key="5">
    <source>
        <dbReference type="SAM" id="Phobius"/>
    </source>
</evidence>
<feature type="transmembrane region" description="Helical" evidence="5">
    <location>
        <begin position="54"/>
        <end position="74"/>
    </location>
</feature>
<reference evidence="7" key="3">
    <citation type="submission" date="2015-02" db="UniProtKB">
        <authorList>
            <consortium name="EnsemblProtists"/>
        </authorList>
    </citation>
    <scope>IDENTIFICATION</scope>
    <source>
        <strain evidence="7">DAOM BR144</strain>
    </source>
</reference>
<dbReference type="HOGENOM" id="CLU_2645648_0_0_1"/>
<dbReference type="PANTHER" id="PTHR10037">
    <property type="entry name" value="VOLTAGE-GATED CATION CHANNEL CALCIUM AND SODIUM"/>
    <property type="match status" value="1"/>
</dbReference>
<protein>
    <recommendedName>
        <fullName evidence="6">Ion transport domain-containing protein</fullName>
    </recommendedName>
</protein>
<evidence type="ECO:0000256" key="2">
    <source>
        <dbReference type="ARBA" id="ARBA00022692"/>
    </source>
</evidence>
<dbReference type="Gene3D" id="1.10.287.70">
    <property type="match status" value="1"/>
</dbReference>
<dbReference type="EMBL" id="GL376560">
    <property type="status" value="NOT_ANNOTATED_CDS"/>
    <property type="molecule type" value="Genomic_DNA"/>
</dbReference>
<comment type="subcellular location">
    <subcellularLocation>
        <location evidence="1">Membrane</location>
        <topology evidence="1">Multi-pass membrane protein</topology>
    </subcellularLocation>
</comment>
<dbReference type="STRING" id="431595.K3WQ23"/>